<dbReference type="OMA" id="GINCHAD"/>
<reference evidence="5" key="1">
    <citation type="submission" date="2025-08" db="UniProtKB">
        <authorList>
            <consortium name="RefSeq"/>
        </authorList>
    </citation>
    <scope>IDENTIFICATION</scope>
</reference>
<name>A0A8B7ZR53_ACAPL</name>
<dbReference type="PANTHER" id="PTHR19143:SF458">
    <property type="entry name" value="FIBRINOGEN C-TERMINAL DOMAIN-CONTAINING PROTEIN-RELATED"/>
    <property type="match status" value="1"/>
</dbReference>
<dbReference type="InterPro" id="IPR050373">
    <property type="entry name" value="Fibrinogen_C-term_domain"/>
</dbReference>
<dbReference type="PANTHER" id="PTHR19143">
    <property type="entry name" value="FIBRINOGEN/TENASCIN/ANGIOPOEITIN"/>
    <property type="match status" value="1"/>
</dbReference>
<dbReference type="Proteomes" id="UP000694845">
    <property type="component" value="Unplaced"/>
</dbReference>
<keyword evidence="1" id="KW-0732">Signal</keyword>
<keyword evidence="4" id="KW-1185">Reference proteome</keyword>
<dbReference type="Pfam" id="PF00147">
    <property type="entry name" value="Fibrinogen_C"/>
    <property type="match status" value="1"/>
</dbReference>
<dbReference type="SUPFAM" id="SSF57414">
    <property type="entry name" value="Hairpin loop containing domain-like"/>
    <property type="match status" value="1"/>
</dbReference>
<protein>
    <submittedName>
        <fullName evidence="5">Techylectin-5B-like</fullName>
    </submittedName>
</protein>
<sequence length="334" mass="36965">METQSIPTLFLRVALLLCLVCVISSLSVQKNPCSAVRHFAFHGAANRALKNFELHESVGGRRVVCGINCHADPRCKSFNFYEWDGTCVLNNASREAHPEDFVKTPGSVYYDADEGTALLSCSSCKQLRDAGYRTSGVYTIYPAAFSDGLEVFCDMEADGGGWVVIQRRQDGSEDFDRPWKDYAAGFGNLSGEFWLGNTVLQALTSAPGGSWKMRFDMEDWMGGKVWAEYSGVRLSGDQYTLTFNAFNVASTAGDSLANNYKFSTKDQDNDLYSPANCVFIQGGAWWHTACGSSSLNGPYLQPSDTEGGRGIYWYTFKNAYYSLKTCTMKISETR</sequence>
<gene>
    <name evidence="5" type="primary">LOC110988403</name>
</gene>
<dbReference type="SMART" id="SM00186">
    <property type="entry name" value="FBG"/>
    <property type="match status" value="1"/>
</dbReference>
<feature type="signal peptide" evidence="1">
    <location>
        <begin position="1"/>
        <end position="25"/>
    </location>
</feature>
<dbReference type="GO" id="GO:0005615">
    <property type="term" value="C:extracellular space"/>
    <property type="evidence" value="ECO:0007669"/>
    <property type="project" value="TreeGrafter"/>
</dbReference>
<proteinExistence type="predicted"/>
<dbReference type="KEGG" id="aplc:110988403"/>
<accession>A0A8B7ZR53</accession>
<evidence type="ECO:0000313" key="5">
    <source>
        <dbReference type="RefSeq" id="XP_022107547.1"/>
    </source>
</evidence>
<feature type="domain" description="Apple" evidence="2">
    <location>
        <begin position="33"/>
        <end position="114"/>
    </location>
</feature>
<evidence type="ECO:0000256" key="1">
    <source>
        <dbReference type="SAM" id="SignalP"/>
    </source>
</evidence>
<dbReference type="CDD" id="cd00087">
    <property type="entry name" value="FReD"/>
    <property type="match status" value="1"/>
</dbReference>
<dbReference type="PROSITE" id="PS50948">
    <property type="entry name" value="PAN"/>
    <property type="match status" value="1"/>
</dbReference>
<dbReference type="Gene3D" id="3.90.215.10">
    <property type="entry name" value="Gamma Fibrinogen, chain A, domain 1"/>
    <property type="match status" value="1"/>
</dbReference>
<feature type="domain" description="Fibrinogen C-terminal" evidence="3">
    <location>
        <begin position="115"/>
        <end position="334"/>
    </location>
</feature>
<dbReference type="AlphaFoldDB" id="A0A8B7ZR53"/>
<evidence type="ECO:0000259" key="2">
    <source>
        <dbReference type="PROSITE" id="PS50948"/>
    </source>
</evidence>
<dbReference type="GeneID" id="110988403"/>
<dbReference type="RefSeq" id="XP_022107547.1">
    <property type="nucleotide sequence ID" value="XM_022251855.1"/>
</dbReference>
<dbReference type="OrthoDB" id="7735550at2759"/>
<feature type="chain" id="PRO_5034901383" evidence="1">
    <location>
        <begin position="26"/>
        <end position="334"/>
    </location>
</feature>
<organism evidence="4 5">
    <name type="scientific">Acanthaster planci</name>
    <name type="common">Crown-of-thorns starfish</name>
    <dbReference type="NCBI Taxonomy" id="133434"/>
    <lineage>
        <taxon>Eukaryota</taxon>
        <taxon>Metazoa</taxon>
        <taxon>Echinodermata</taxon>
        <taxon>Eleutherozoa</taxon>
        <taxon>Asterozoa</taxon>
        <taxon>Asteroidea</taxon>
        <taxon>Valvatacea</taxon>
        <taxon>Valvatida</taxon>
        <taxon>Acanthasteridae</taxon>
        <taxon>Acanthaster</taxon>
    </lineage>
</organism>
<dbReference type="SUPFAM" id="SSF56496">
    <property type="entry name" value="Fibrinogen C-terminal domain-like"/>
    <property type="match status" value="1"/>
</dbReference>
<evidence type="ECO:0000259" key="3">
    <source>
        <dbReference type="PROSITE" id="PS51406"/>
    </source>
</evidence>
<dbReference type="Pfam" id="PF00024">
    <property type="entry name" value="PAN_1"/>
    <property type="match status" value="1"/>
</dbReference>
<dbReference type="InterPro" id="IPR014716">
    <property type="entry name" value="Fibrinogen_a/b/g_C_1"/>
</dbReference>
<dbReference type="InterPro" id="IPR036056">
    <property type="entry name" value="Fibrinogen-like_C"/>
</dbReference>
<evidence type="ECO:0000313" key="4">
    <source>
        <dbReference type="Proteomes" id="UP000694845"/>
    </source>
</evidence>
<dbReference type="PROSITE" id="PS51406">
    <property type="entry name" value="FIBRINOGEN_C_2"/>
    <property type="match status" value="1"/>
</dbReference>
<dbReference type="NCBIfam" id="NF040941">
    <property type="entry name" value="GGGWT_bact"/>
    <property type="match status" value="1"/>
</dbReference>
<dbReference type="InterPro" id="IPR002181">
    <property type="entry name" value="Fibrinogen_a/b/g_C_dom"/>
</dbReference>
<dbReference type="InterPro" id="IPR003609">
    <property type="entry name" value="Pan_app"/>
</dbReference>